<reference evidence="17 18" key="1">
    <citation type="journal article" date="2023" name="Arcadia Sci">
        <title>De novo assembly of a long-read Amblyomma americanum tick genome.</title>
        <authorList>
            <person name="Chou S."/>
            <person name="Poskanzer K.E."/>
            <person name="Rollins M."/>
            <person name="Thuy-Boun P.S."/>
        </authorList>
    </citation>
    <scope>NUCLEOTIDE SEQUENCE [LARGE SCALE GENOMIC DNA]</scope>
    <source>
        <strain evidence="17">F_SG_1</strain>
        <tissue evidence="17">Salivary glands</tissue>
    </source>
</reference>
<evidence type="ECO:0000256" key="10">
    <source>
        <dbReference type="ARBA" id="ARBA00023136"/>
    </source>
</evidence>
<keyword evidence="10 12" id="KW-0472">Membrane</keyword>
<feature type="region of interest" description="Disordered" evidence="13">
    <location>
        <begin position="1"/>
        <end position="46"/>
    </location>
</feature>
<evidence type="ECO:0000259" key="14">
    <source>
        <dbReference type="Pfam" id="PF00852"/>
    </source>
</evidence>
<keyword evidence="4 12" id="KW-0328">Glycosyltransferase</keyword>
<keyword evidence="18" id="KW-1185">Reference proteome</keyword>
<evidence type="ECO:0000256" key="9">
    <source>
        <dbReference type="ARBA" id="ARBA00023034"/>
    </source>
</evidence>
<evidence type="ECO:0000256" key="11">
    <source>
        <dbReference type="ARBA" id="ARBA00023180"/>
    </source>
</evidence>
<dbReference type="PANTHER" id="PTHR48438:SF1">
    <property type="entry name" value="ALPHA-(1,3)-FUCOSYLTRANSFERASE C-RELATED"/>
    <property type="match status" value="1"/>
</dbReference>
<evidence type="ECO:0000313" key="17">
    <source>
        <dbReference type="EMBL" id="KAK8781569.1"/>
    </source>
</evidence>
<reference evidence="17" key="3">
    <citation type="submission" date="2024-02" db="EMBL/GenBank/DDBJ databases">
        <authorList>
            <person name="Mcdaniel E.A."/>
            <person name="Celebi F.M."/>
            <person name="Reiter T."/>
            <person name="Weiss E.C."/>
            <person name="Chou S."/>
        </authorList>
    </citation>
    <scope>NUCLEOTIDE SEQUENCE</scope>
    <source>
        <strain evidence="17">F_SG_1</strain>
        <tissue evidence="17">Salivary glands</tissue>
    </source>
</reference>
<dbReference type="InterPro" id="IPR031481">
    <property type="entry name" value="Glyco_tran_10_N"/>
</dbReference>
<dbReference type="InterPro" id="IPR038577">
    <property type="entry name" value="GT10-like_C_sf"/>
</dbReference>
<evidence type="ECO:0000256" key="7">
    <source>
        <dbReference type="ARBA" id="ARBA00022968"/>
    </source>
</evidence>
<keyword evidence="11" id="KW-0325">Glycoprotein</keyword>
<keyword evidence="6 12" id="KW-0812">Transmembrane</keyword>
<sequence>MAEGGPPPGTSSGVLTRSKAAALQQQQMPSRERRVEEPEESDHEDVAMLQSAEGTDDSGNYEVMAMSYIQVRPRANDEADAQELLPYARSGARSGMRSGEGSNWFYRVLSMLYLIYSGQLLRYQRCVKKCARRTIAIALFVGAIALGAHYVWERQHQSAQWPAPPWLFWRERTGDRPFPRILLWNHFTWPGWRLHRDPLFSKEPWLTQVIQCSIGSVRSVTCEVTDNRHMLMWTDAIVFESDRVTALDLPKNRSRSQLWVLWARTHLSPENLRAVADNDLRTGSFTHEMGPLFNWTMGNREDADIVVPYMHWRCGQSQSFAAQSQKQEHRERRDLGWIVGECEHRSYADMLALRPSNVTSVLGGLDIGSVRVHMLRGCGRTHCGNRTECVAYIAERFKFIVVSLTPDCFHSAYEVIFEAFKYNLVPIVLAPPKTILKIPDGSVVSSAHLQGPGQLAAHVNALLKNPNKYHAYFLWKRRCSLIPIKISLCSLCGALWKKPLRKQMHPNARDWWIKPAKCTERNKPLYGLDWAFNLAKR</sequence>
<dbReference type="GO" id="GO:0008417">
    <property type="term" value="F:fucosyltransferase activity"/>
    <property type="evidence" value="ECO:0007669"/>
    <property type="project" value="InterPro"/>
</dbReference>
<keyword evidence="7" id="KW-0735">Signal-anchor</keyword>
<accession>A0AAQ4F3D7</accession>
<dbReference type="EMBL" id="JARKHS020007551">
    <property type="protein sequence ID" value="KAK8781569.1"/>
    <property type="molecule type" value="Genomic_DNA"/>
</dbReference>
<dbReference type="InterPro" id="IPR001503">
    <property type="entry name" value="Glyco_trans_10"/>
</dbReference>
<name>A0AAQ4F3D7_AMBAM</name>
<evidence type="ECO:0000256" key="13">
    <source>
        <dbReference type="SAM" id="MobiDB-lite"/>
    </source>
</evidence>
<dbReference type="Pfam" id="PF17039">
    <property type="entry name" value="Glyco_tran_10_N"/>
    <property type="match status" value="1"/>
</dbReference>
<dbReference type="Pfam" id="PF00852">
    <property type="entry name" value="Glyco_transf_10"/>
    <property type="match status" value="1"/>
</dbReference>
<feature type="domain" description="Fucosyltransferase N-terminal" evidence="15">
    <location>
        <begin position="180"/>
        <end position="309"/>
    </location>
</feature>
<evidence type="ECO:0000256" key="4">
    <source>
        <dbReference type="ARBA" id="ARBA00022676"/>
    </source>
</evidence>
<reference evidence="17" key="2">
    <citation type="submission" date="2023-03" db="EMBL/GenBank/DDBJ databases">
        <authorList>
            <person name="Thuy-Boun P."/>
        </authorList>
    </citation>
    <scope>NUCLEOTIDE SEQUENCE</scope>
    <source>
        <strain evidence="17">F_SG_1</strain>
        <tissue evidence="17">Salivary glands</tissue>
    </source>
</reference>
<dbReference type="PANTHER" id="PTHR48438">
    <property type="entry name" value="ALPHA-(1,3)-FUCOSYLTRANSFERASE C-RELATED"/>
    <property type="match status" value="1"/>
</dbReference>
<evidence type="ECO:0000256" key="3">
    <source>
        <dbReference type="ARBA" id="ARBA00008919"/>
    </source>
</evidence>
<comment type="pathway">
    <text evidence="2">Protein modification; protein glycosylation.</text>
</comment>
<evidence type="ECO:0000256" key="8">
    <source>
        <dbReference type="ARBA" id="ARBA00022989"/>
    </source>
</evidence>
<comment type="similarity">
    <text evidence="3 12">Belongs to the glycosyltransferase 10 family.</text>
</comment>
<dbReference type="AlphaFoldDB" id="A0AAQ4F3D7"/>
<dbReference type="Gene3D" id="3.40.50.11660">
    <property type="entry name" value="Glycosyl transferase family 10, C-terminal domain"/>
    <property type="match status" value="1"/>
</dbReference>
<feature type="transmembrane region" description="Helical" evidence="12">
    <location>
        <begin position="104"/>
        <end position="123"/>
    </location>
</feature>
<evidence type="ECO:0000256" key="2">
    <source>
        <dbReference type="ARBA" id="ARBA00004922"/>
    </source>
</evidence>
<dbReference type="GO" id="GO:0032580">
    <property type="term" value="C:Golgi cisterna membrane"/>
    <property type="evidence" value="ECO:0007669"/>
    <property type="project" value="UniProtKB-SubCell"/>
</dbReference>
<keyword evidence="5 12" id="KW-0808">Transferase</keyword>
<organism evidence="17 18">
    <name type="scientific">Amblyomma americanum</name>
    <name type="common">Lone star tick</name>
    <dbReference type="NCBI Taxonomy" id="6943"/>
    <lineage>
        <taxon>Eukaryota</taxon>
        <taxon>Metazoa</taxon>
        <taxon>Ecdysozoa</taxon>
        <taxon>Arthropoda</taxon>
        <taxon>Chelicerata</taxon>
        <taxon>Arachnida</taxon>
        <taxon>Acari</taxon>
        <taxon>Parasitiformes</taxon>
        <taxon>Ixodida</taxon>
        <taxon>Ixodoidea</taxon>
        <taxon>Ixodidae</taxon>
        <taxon>Amblyomminae</taxon>
        <taxon>Amblyomma</taxon>
    </lineage>
</organism>
<feature type="domain" description="Fucosyltransferase C-terminal" evidence="14">
    <location>
        <begin position="370"/>
        <end position="511"/>
    </location>
</feature>
<dbReference type="EC" id="2.4.1.-" evidence="12"/>
<keyword evidence="8 12" id="KW-1133">Transmembrane helix</keyword>
<evidence type="ECO:0000259" key="15">
    <source>
        <dbReference type="Pfam" id="PF17039"/>
    </source>
</evidence>
<comment type="caution">
    <text evidence="12">Lacks conserved residue(s) required for the propagation of feature annotation.</text>
</comment>
<gene>
    <name evidence="17" type="ORF">V5799_017090</name>
    <name evidence="16" type="ORF">V5799_024652</name>
</gene>
<dbReference type="EMBL" id="JARKHS020018814">
    <property type="protein sequence ID" value="KAK8772104.1"/>
    <property type="molecule type" value="Genomic_DNA"/>
</dbReference>
<dbReference type="SUPFAM" id="SSF53756">
    <property type="entry name" value="UDP-Glycosyltransferase/glycogen phosphorylase"/>
    <property type="match status" value="1"/>
</dbReference>
<protein>
    <recommendedName>
        <fullName evidence="12">Fucosyltransferase</fullName>
        <ecNumber evidence="12">2.4.1.-</ecNumber>
    </recommendedName>
</protein>
<dbReference type="Proteomes" id="UP001321473">
    <property type="component" value="Unassembled WGS sequence"/>
</dbReference>
<evidence type="ECO:0000313" key="16">
    <source>
        <dbReference type="EMBL" id="KAK8772104.1"/>
    </source>
</evidence>
<evidence type="ECO:0000256" key="6">
    <source>
        <dbReference type="ARBA" id="ARBA00022692"/>
    </source>
</evidence>
<evidence type="ECO:0000256" key="12">
    <source>
        <dbReference type="RuleBase" id="RU003832"/>
    </source>
</evidence>
<keyword evidence="9 12" id="KW-0333">Golgi apparatus</keyword>
<evidence type="ECO:0000256" key="5">
    <source>
        <dbReference type="ARBA" id="ARBA00022679"/>
    </source>
</evidence>
<evidence type="ECO:0000256" key="1">
    <source>
        <dbReference type="ARBA" id="ARBA00004447"/>
    </source>
</evidence>
<feature type="transmembrane region" description="Helical" evidence="12">
    <location>
        <begin position="135"/>
        <end position="152"/>
    </location>
</feature>
<proteinExistence type="inferred from homology"/>
<comment type="subcellular location">
    <subcellularLocation>
        <location evidence="1 12">Golgi apparatus</location>
        <location evidence="1 12">Golgi stack membrane</location>
        <topology evidence="1 12">Single-pass type II membrane protein</topology>
    </subcellularLocation>
</comment>
<comment type="caution">
    <text evidence="17">The sequence shown here is derived from an EMBL/GenBank/DDBJ whole genome shotgun (WGS) entry which is preliminary data.</text>
</comment>
<dbReference type="InterPro" id="IPR055270">
    <property type="entry name" value="Glyco_tran_10_C"/>
</dbReference>
<evidence type="ECO:0000313" key="18">
    <source>
        <dbReference type="Proteomes" id="UP001321473"/>
    </source>
</evidence>